<gene>
    <name evidence="1" type="ORF">ERS137959_00716</name>
</gene>
<dbReference type="EMBL" id="CPXJ01000007">
    <property type="protein sequence ID" value="CND26023.1"/>
    <property type="molecule type" value="Genomic_DNA"/>
</dbReference>
<reference evidence="1 2" key="1">
    <citation type="submission" date="2015-03" db="EMBL/GenBank/DDBJ databases">
        <authorList>
            <consortium name="Pathogen Informatics"/>
            <person name="Murphy D."/>
        </authorList>
    </citation>
    <scope>NUCLEOTIDE SEQUENCE [LARGE SCALE GENOMIC DNA]</scope>
    <source>
        <strain evidence="1 2">IP05342</strain>
    </source>
</reference>
<evidence type="ECO:0000313" key="2">
    <source>
        <dbReference type="Proteomes" id="UP000041601"/>
    </source>
</evidence>
<organism evidence="1 2">
    <name type="scientific">Yersinia enterocolitica</name>
    <dbReference type="NCBI Taxonomy" id="630"/>
    <lineage>
        <taxon>Bacteria</taxon>
        <taxon>Pseudomonadati</taxon>
        <taxon>Pseudomonadota</taxon>
        <taxon>Gammaproteobacteria</taxon>
        <taxon>Enterobacterales</taxon>
        <taxon>Yersiniaceae</taxon>
        <taxon>Yersinia</taxon>
    </lineage>
</organism>
<name>A0ABP1Y3E2_YEREN</name>
<protein>
    <submittedName>
        <fullName evidence="1">Type III secretion apparatus</fullName>
    </submittedName>
</protein>
<sequence length="35" mass="3546">MEIDAINAAAKLNIPSQPPADATAHRQVCSVNAAG</sequence>
<accession>A0ABP1Y3E2</accession>
<evidence type="ECO:0000313" key="1">
    <source>
        <dbReference type="EMBL" id="CND26023.1"/>
    </source>
</evidence>
<proteinExistence type="predicted"/>
<keyword evidence="2" id="KW-1185">Reference proteome</keyword>
<comment type="caution">
    <text evidence="1">The sequence shown here is derived from an EMBL/GenBank/DDBJ whole genome shotgun (WGS) entry which is preliminary data.</text>
</comment>
<dbReference type="Proteomes" id="UP000041601">
    <property type="component" value="Unassembled WGS sequence"/>
</dbReference>